<protein>
    <recommendedName>
        <fullName evidence="4">Secreted protein</fullName>
    </recommendedName>
</protein>
<evidence type="ECO:0008006" key="4">
    <source>
        <dbReference type="Google" id="ProtNLM"/>
    </source>
</evidence>
<dbReference type="eggNOG" id="ENOG5033B0Z">
    <property type="taxonomic scope" value="Bacteria"/>
</dbReference>
<dbReference type="RefSeq" id="WP_009205318.1">
    <property type="nucleotide sequence ID" value="NC_022357.1"/>
</dbReference>
<reference evidence="2 3" key="1">
    <citation type="journal article" date="2012" name="Appl. Environ. Microbiol.">
        <title>Draft genome sequence of a psychrotolerant sulfur-oxidizing bacterium, Sulfuricella denitrificans skB26, and proteomic insights into cold adaptation.</title>
        <authorList>
            <person name="Watanabe T."/>
            <person name="Kojima H."/>
            <person name="Fukui M."/>
        </authorList>
    </citation>
    <scope>NUCLEOTIDE SEQUENCE [LARGE SCALE GENOMIC DNA]</scope>
    <source>
        <strain evidence="3">skB26</strain>
    </source>
</reference>
<feature type="signal peptide" evidence="1">
    <location>
        <begin position="1"/>
        <end position="24"/>
    </location>
</feature>
<name>S6AAN8_SULDS</name>
<dbReference type="Proteomes" id="UP000015559">
    <property type="component" value="Chromosome"/>
</dbReference>
<dbReference type="EMBL" id="AP013066">
    <property type="protein sequence ID" value="BAN36120.1"/>
    <property type="molecule type" value="Genomic_DNA"/>
</dbReference>
<evidence type="ECO:0000313" key="2">
    <source>
        <dbReference type="EMBL" id="BAN36120.1"/>
    </source>
</evidence>
<dbReference type="HOGENOM" id="CLU_1712331_0_0_4"/>
<organism evidence="2 3">
    <name type="scientific">Sulfuricella denitrificans (strain DSM 22764 / NBRC 105220 / skB26)</name>
    <dbReference type="NCBI Taxonomy" id="1163617"/>
    <lineage>
        <taxon>Bacteria</taxon>
        <taxon>Pseudomonadati</taxon>
        <taxon>Pseudomonadota</taxon>
        <taxon>Betaproteobacteria</taxon>
        <taxon>Nitrosomonadales</taxon>
        <taxon>Sulfuricellaceae</taxon>
        <taxon>Sulfuricella</taxon>
    </lineage>
</organism>
<evidence type="ECO:0000313" key="3">
    <source>
        <dbReference type="Proteomes" id="UP000015559"/>
    </source>
</evidence>
<keyword evidence="3" id="KW-1185">Reference proteome</keyword>
<proteinExistence type="predicted"/>
<dbReference type="KEGG" id="sdr:SCD_n02312"/>
<dbReference type="OrthoDB" id="9793851at2"/>
<evidence type="ECO:0000256" key="1">
    <source>
        <dbReference type="SAM" id="SignalP"/>
    </source>
</evidence>
<feature type="chain" id="PRO_5004545835" description="Secreted protein" evidence="1">
    <location>
        <begin position="25"/>
        <end position="153"/>
    </location>
</feature>
<gene>
    <name evidence="2" type="ORF">SCD_n02312</name>
</gene>
<accession>S6AAN8</accession>
<sequence>MFKRIPPYLLLLVLVFSFSQSGWAVEAPNGFHGMTWGTPLSKLTGLTVADDSGQVKYYRRTGDPLNLGKAELKRISYGFYMGKFYSVLIEFEGKANFEKARAHLLATYGETARIGSGGTSYMWATADGASVNLKYSETPQQGYVFLFNRIVAK</sequence>
<dbReference type="AlphaFoldDB" id="S6AAN8"/>
<keyword evidence="1" id="KW-0732">Signal</keyword>